<organism evidence="2 3">
    <name type="scientific">Tilletiaria anomala (strain ATCC 24038 / CBS 436.72 / UBC 951)</name>
    <dbReference type="NCBI Taxonomy" id="1037660"/>
    <lineage>
        <taxon>Eukaryota</taxon>
        <taxon>Fungi</taxon>
        <taxon>Dikarya</taxon>
        <taxon>Basidiomycota</taxon>
        <taxon>Ustilaginomycotina</taxon>
        <taxon>Exobasidiomycetes</taxon>
        <taxon>Georgefischeriales</taxon>
        <taxon>Tilletiariaceae</taxon>
        <taxon>Tilletiaria</taxon>
    </lineage>
</organism>
<feature type="compositionally biased region" description="Basic and acidic residues" evidence="1">
    <location>
        <begin position="637"/>
        <end position="648"/>
    </location>
</feature>
<keyword evidence="3" id="KW-1185">Reference proteome</keyword>
<name>A0A066VM26_TILAU</name>
<feature type="compositionally biased region" description="Basic and acidic residues" evidence="1">
    <location>
        <begin position="1"/>
        <end position="10"/>
    </location>
</feature>
<feature type="region of interest" description="Disordered" evidence="1">
    <location>
        <begin position="740"/>
        <end position="764"/>
    </location>
</feature>
<proteinExistence type="predicted"/>
<feature type="compositionally biased region" description="Polar residues" evidence="1">
    <location>
        <begin position="687"/>
        <end position="699"/>
    </location>
</feature>
<protein>
    <submittedName>
        <fullName evidence="2">Uncharacterized protein</fullName>
    </submittedName>
</protein>
<feature type="compositionally biased region" description="Low complexity" evidence="1">
    <location>
        <begin position="575"/>
        <end position="586"/>
    </location>
</feature>
<feature type="compositionally biased region" description="Low complexity" evidence="1">
    <location>
        <begin position="12"/>
        <end position="22"/>
    </location>
</feature>
<feature type="compositionally biased region" description="Polar residues" evidence="1">
    <location>
        <begin position="182"/>
        <end position="215"/>
    </location>
</feature>
<sequence>MTRSEERRMQEALLASSSASCALPPPPPPPPPLPPSSFAAPACARVGGMDAQQGRPIPQQQEHAATLGPGGLMTPAASTLGSDSHAFAAACGSNKAGATSTVSNGAHKAFDLMQLDSDDGVVAMRSQIPAVAEEIPGILRDPHRTALATAATTTGGGLDSQLLLAAARARAPVAGTAAVAEQQPSTFQTHSRASSNAHTLPETQPVSIPDSQEALQTAEMASSPSPPPPPPSSDLSLSSASVAPTEFQAQVDEAKSTASTMARRRCAGRALTSPAAQRPERQRQQKQGIISADKRAHDIPAVAVADNVDDEDHLRKFEEDDTRTASHNSGSMVSLAPAFVTRAQTSSWLPAVDKSKFTKSAFPAAAGRRGDRNTARRRAMLNSDDEDDMGIGGGDEGKRQVFKDEHMMKEQHDDEDTRNSKGAAEAKGKGRGKAASSARANTAPSMRSAPTRGSTGREHVNADTEAAVIEIGMLDAAAALGYAGSDSTFDGWAPSKRRGKVKAKEKAQAEGKWKGKGKAAAEDDENAVAGPAATEKGKETPLQRATRKADATAFPGEEEDENEEEDDDDDDQPHKQQSQQQHQQLQVARDTQLACEPPPCTRAAASANASAAKRSRTAPLLNPTLSLRRNDNKKRSKGESMGDAKDTRANQADKCVDESEDEEEEEKLDATKDPSYRLGEKAADTGTAPSRSAAASANDDTPRAARAGTGTVAVAAAAGTQHVTQTQKKASFYGRSLLSMLSPGSARRPGLGKRISIAPLHPDRKPLHEVQKKFVTVCRGKLAKGKSATTGATKEMFRRKKKHGLEDETPSQRADRKRQEAEVGVFDETSEEEVALSSDAKFGSEQDENNVTEQRASIATGGKRKRVYSDCDTDEEEERLKEEKKKMFMEVDEGYA</sequence>
<feature type="compositionally biased region" description="Low complexity" evidence="1">
    <location>
        <begin position="602"/>
        <end position="612"/>
    </location>
</feature>
<dbReference type="Proteomes" id="UP000027361">
    <property type="component" value="Unassembled WGS sequence"/>
</dbReference>
<dbReference type="HOGENOM" id="CLU_322937_0_0_1"/>
<feature type="compositionally biased region" description="Acidic residues" evidence="1">
    <location>
        <begin position="556"/>
        <end position="571"/>
    </location>
</feature>
<comment type="caution">
    <text evidence="2">The sequence shown here is derived from an EMBL/GenBank/DDBJ whole genome shotgun (WGS) entry which is preliminary data.</text>
</comment>
<feature type="compositionally biased region" description="Basic and acidic residues" evidence="1">
    <location>
        <begin position="502"/>
        <end position="513"/>
    </location>
</feature>
<feature type="region of interest" description="Disordered" evidence="1">
    <location>
        <begin position="484"/>
        <end position="705"/>
    </location>
</feature>
<feature type="compositionally biased region" description="Basic and acidic residues" evidence="1">
    <location>
        <begin position="395"/>
        <end position="428"/>
    </location>
</feature>
<feature type="region of interest" description="Disordered" evidence="1">
    <location>
        <begin position="1"/>
        <end position="72"/>
    </location>
</feature>
<dbReference type="EMBL" id="JMSN01000081">
    <property type="protein sequence ID" value="KDN41318.1"/>
    <property type="molecule type" value="Genomic_DNA"/>
</dbReference>
<accession>A0A066VM26</accession>
<feature type="region of interest" description="Disordered" evidence="1">
    <location>
        <begin position="785"/>
        <end position="879"/>
    </location>
</feature>
<dbReference type="GeneID" id="25264938"/>
<feature type="compositionally biased region" description="Basic and acidic residues" evidence="1">
    <location>
        <begin position="668"/>
        <end position="683"/>
    </location>
</feature>
<evidence type="ECO:0000313" key="3">
    <source>
        <dbReference type="Proteomes" id="UP000027361"/>
    </source>
</evidence>
<evidence type="ECO:0000256" key="1">
    <source>
        <dbReference type="SAM" id="MobiDB-lite"/>
    </source>
</evidence>
<feature type="compositionally biased region" description="Acidic residues" evidence="1">
    <location>
        <begin position="658"/>
        <end position="667"/>
    </location>
</feature>
<feature type="region of interest" description="Disordered" evidence="1">
    <location>
        <begin position="176"/>
        <end position="240"/>
    </location>
</feature>
<dbReference type="InParanoid" id="A0A066VM26"/>
<feature type="region of interest" description="Disordered" evidence="1">
    <location>
        <begin position="363"/>
        <end position="462"/>
    </location>
</feature>
<feature type="region of interest" description="Disordered" evidence="1">
    <location>
        <begin position="268"/>
        <end position="295"/>
    </location>
</feature>
<reference evidence="2 3" key="1">
    <citation type="submission" date="2014-05" db="EMBL/GenBank/DDBJ databases">
        <title>Draft genome sequence of a rare smut relative, Tilletiaria anomala UBC 951.</title>
        <authorList>
            <consortium name="DOE Joint Genome Institute"/>
            <person name="Toome M."/>
            <person name="Kuo A."/>
            <person name="Henrissat B."/>
            <person name="Lipzen A."/>
            <person name="Tritt A."/>
            <person name="Yoshinaga Y."/>
            <person name="Zane M."/>
            <person name="Barry K."/>
            <person name="Grigoriev I.V."/>
            <person name="Spatafora J.W."/>
            <person name="Aimea M.C."/>
        </authorList>
    </citation>
    <scope>NUCLEOTIDE SEQUENCE [LARGE SCALE GENOMIC DNA]</scope>
    <source>
        <strain evidence="2 3">UBC 951</strain>
    </source>
</reference>
<dbReference type="RefSeq" id="XP_013241673.1">
    <property type="nucleotide sequence ID" value="XM_013386219.1"/>
</dbReference>
<evidence type="ECO:0000313" key="2">
    <source>
        <dbReference type="EMBL" id="KDN41318.1"/>
    </source>
</evidence>
<gene>
    <name evidence="2" type="ORF">K437DRAFT_258305</name>
</gene>
<dbReference type="AlphaFoldDB" id="A0A066VM26"/>
<feature type="compositionally biased region" description="Pro residues" evidence="1">
    <location>
        <begin position="23"/>
        <end position="35"/>
    </location>
</feature>